<feature type="binding site" evidence="6">
    <location>
        <begin position="283"/>
        <end position="285"/>
    </location>
    <ligand>
        <name>ATP</name>
        <dbReference type="ChEBI" id="CHEBI:30616"/>
    </ligand>
</feature>
<sequence length="394" mass="43695">MSKKIMAINAGSSSLKFQLFNMPEENIIVKGIFERINDPKGMLFSYTVKDEKRRTELKIISHVEAVHYLLNFLLEEKFVETLDELEGVGHRVAHGGEFFKSSSLVLEKEMEQISQLAKLAPLHNPVNLAGIQAFKKSLPKCPQVAVFDTSFHQTLPESQYIYPIPMKYYHENKIRRYGFHGTSHQYVAQKAAEIMNKELSDLNLITCHLGNGASVCGVKEGKSYVTSMGFTPLAGLMMGTRSGDIDPSIIPFLQKERGMSADEISNLLNNQSGLLGISELSNDFRDVIEAADNGNKQAVLALDIFISRVKQTIGAYAAELGGIDGLIFTAGLGENSAKIREKCCEGLEFLKVNIEKNKNERNDVIISTFKSGVEVLVIPTNEELMIAKETVSLI</sequence>
<comment type="pathway">
    <text evidence="6">Metabolic intermediate biosynthesis; acetyl-CoA biosynthesis; acetyl-CoA from acetate: step 1/2.</text>
</comment>
<keyword evidence="6" id="KW-0963">Cytoplasm</keyword>
<dbReference type="GO" id="GO:0000287">
    <property type="term" value="F:magnesium ion binding"/>
    <property type="evidence" value="ECO:0007669"/>
    <property type="project" value="UniProtKB-UniRule"/>
</dbReference>
<accession>A0A430AXD1</accession>
<feature type="site" description="Transition state stabilizer" evidence="6">
    <location>
        <position position="180"/>
    </location>
</feature>
<evidence type="ECO:0000313" key="9">
    <source>
        <dbReference type="Proteomes" id="UP000288028"/>
    </source>
</evidence>
<dbReference type="SUPFAM" id="SSF53067">
    <property type="entry name" value="Actin-like ATPase domain"/>
    <property type="match status" value="2"/>
</dbReference>
<dbReference type="OrthoDB" id="9802453at2"/>
<name>A0A430AXD1_9ENTE</name>
<keyword evidence="3 6" id="KW-0547">Nucleotide-binding</keyword>
<dbReference type="GO" id="GO:0008776">
    <property type="term" value="F:acetate kinase activity"/>
    <property type="evidence" value="ECO:0007669"/>
    <property type="project" value="UniProtKB-UniRule"/>
</dbReference>
<dbReference type="GO" id="GO:0006085">
    <property type="term" value="P:acetyl-CoA biosynthetic process"/>
    <property type="evidence" value="ECO:0007669"/>
    <property type="project" value="UniProtKB-UniRule"/>
</dbReference>
<dbReference type="GO" id="GO:0005524">
    <property type="term" value="F:ATP binding"/>
    <property type="evidence" value="ECO:0007669"/>
    <property type="project" value="UniProtKB-KW"/>
</dbReference>
<comment type="cofactor">
    <cofactor evidence="6">
        <name>Mg(2+)</name>
        <dbReference type="ChEBI" id="CHEBI:18420"/>
    </cofactor>
    <cofactor evidence="6">
        <name>Mn(2+)</name>
        <dbReference type="ChEBI" id="CHEBI:29035"/>
    </cofactor>
    <text evidence="6">Mg(2+). Can also accept Mn(2+).</text>
</comment>
<reference evidence="8 9" key="1">
    <citation type="submission" date="2017-05" db="EMBL/GenBank/DDBJ databases">
        <title>Vagococcus spp. assemblies.</title>
        <authorList>
            <person name="Gulvik C.A."/>
        </authorList>
    </citation>
    <scope>NUCLEOTIDE SEQUENCE [LARGE SCALE GENOMIC DNA]</scope>
    <source>
        <strain evidence="8 9">SS1714</strain>
    </source>
</reference>
<dbReference type="PANTHER" id="PTHR21060">
    <property type="entry name" value="ACETATE KINASE"/>
    <property type="match status" value="1"/>
</dbReference>
<dbReference type="NCBIfam" id="TIGR00016">
    <property type="entry name" value="ackA"/>
    <property type="match status" value="1"/>
</dbReference>
<evidence type="ECO:0000256" key="7">
    <source>
        <dbReference type="RuleBase" id="RU003835"/>
    </source>
</evidence>
<dbReference type="EMBL" id="NGKB01000010">
    <property type="protein sequence ID" value="RSU12720.1"/>
    <property type="molecule type" value="Genomic_DNA"/>
</dbReference>
<organism evidence="8 9">
    <name type="scientific">Vagococcus carniphilus</name>
    <dbReference type="NCBI Taxonomy" id="218144"/>
    <lineage>
        <taxon>Bacteria</taxon>
        <taxon>Bacillati</taxon>
        <taxon>Bacillota</taxon>
        <taxon>Bacilli</taxon>
        <taxon>Lactobacillales</taxon>
        <taxon>Enterococcaceae</taxon>
        <taxon>Vagococcus</taxon>
    </lineage>
</organism>
<comment type="function">
    <text evidence="6">Catalyzes the formation of acetyl phosphate from acetate and ATP. Can also catalyze the reverse reaction.</text>
</comment>
<dbReference type="Proteomes" id="UP000288028">
    <property type="component" value="Unassembled WGS sequence"/>
</dbReference>
<gene>
    <name evidence="6" type="primary">ackA</name>
    <name evidence="8" type="ORF">CBF28_10355</name>
</gene>
<dbReference type="GO" id="GO:0005737">
    <property type="term" value="C:cytoplasm"/>
    <property type="evidence" value="ECO:0007669"/>
    <property type="project" value="UniProtKB-SubCell"/>
</dbReference>
<proteinExistence type="inferred from homology"/>
<dbReference type="GO" id="GO:0006083">
    <property type="term" value="P:acetate metabolic process"/>
    <property type="evidence" value="ECO:0007669"/>
    <property type="project" value="TreeGrafter"/>
</dbReference>
<feature type="binding site" evidence="6">
    <location>
        <position position="9"/>
    </location>
    <ligand>
        <name>Mg(2+)</name>
        <dbReference type="ChEBI" id="CHEBI:18420"/>
    </ligand>
</feature>
<evidence type="ECO:0000256" key="3">
    <source>
        <dbReference type="ARBA" id="ARBA00022741"/>
    </source>
</evidence>
<comment type="subcellular location">
    <subcellularLocation>
        <location evidence="6">Cytoplasm</location>
    </subcellularLocation>
</comment>
<dbReference type="InterPro" id="IPR043129">
    <property type="entry name" value="ATPase_NBD"/>
</dbReference>
<feature type="binding site" evidence="6">
    <location>
        <position position="16"/>
    </location>
    <ligand>
        <name>ATP</name>
        <dbReference type="ChEBI" id="CHEBI:30616"/>
    </ligand>
</feature>
<feature type="site" description="Transition state stabilizer" evidence="6">
    <location>
        <position position="241"/>
    </location>
</feature>
<evidence type="ECO:0000256" key="6">
    <source>
        <dbReference type="HAMAP-Rule" id="MF_00020"/>
    </source>
</evidence>
<dbReference type="InterPro" id="IPR023865">
    <property type="entry name" value="Aliphatic_acid_kinase_CS"/>
</dbReference>
<evidence type="ECO:0000256" key="4">
    <source>
        <dbReference type="ARBA" id="ARBA00022777"/>
    </source>
</evidence>
<comment type="caution">
    <text evidence="8">The sequence shown here is derived from an EMBL/GenBank/DDBJ whole genome shotgun (WGS) entry which is preliminary data.</text>
</comment>
<dbReference type="InterPro" id="IPR004372">
    <property type="entry name" value="Ac/propionate_kinase"/>
</dbReference>
<keyword evidence="6" id="KW-0479">Metal-binding</keyword>
<feature type="binding site" evidence="6">
    <location>
        <begin position="331"/>
        <end position="335"/>
    </location>
    <ligand>
        <name>ATP</name>
        <dbReference type="ChEBI" id="CHEBI:30616"/>
    </ligand>
</feature>
<dbReference type="Gene3D" id="3.30.420.40">
    <property type="match status" value="2"/>
</dbReference>
<feature type="binding site" evidence="6">
    <location>
        <begin position="208"/>
        <end position="212"/>
    </location>
    <ligand>
        <name>ATP</name>
        <dbReference type="ChEBI" id="CHEBI:30616"/>
    </ligand>
</feature>
<feature type="binding site" evidence="6">
    <location>
        <position position="91"/>
    </location>
    <ligand>
        <name>substrate</name>
    </ligand>
</feature>
<protein>
    <recommendedName>
        <fullName evidence="6">Acetate kinase</fullName>
        <ecNumber evidence="6">2.7.2.1</ecNumber>
    </recommendedName>
    <alternativeName>
        <fullName evidence="6">Acetokinase</fullName>
    </alternativeName>
</protein>
<dbReference type="AlphaFoldDB" id="A0A430AXD1"/>
<keyword evidence="6" id="KW-0460">Magnesium</keyword>
<dbReference type="EC" id="2.7.2.1" evidence="6"/>
<evidence type="ECO:0000256" key="2">
    <source>
        <dbReference type="ARBA" id="ARBA00022679"/>
    </source>
</evidence>
<dbReference type="Pfam" id="PF00871">
    <property type="entry name" value="Acetate_kinase"/>
    <property type="match status" value="1"/>
</dbReference>
<dbReference type="PROSITE" id="PS01075">
    <property type="entry name" value="ACETATE_KINASE_1"/>
    <property type="match status" value="1"/>
</dbReference>
<comment type="similarity">
    <text evidence="1 6 7">Belongs to the acetokinase family.</text>
</comment>
<dbReference type="GeneID" id="95580150"/>
<keyword evidence="5 6" id="KW-0067">ATP-binding</keyword>
<dbReference type="PIRSF" id="PIRSF000722">
    <property type="entry name" value="Acetate_prop_kin"/>
    <property type="match status" value="1"/>
</dbReference>
<dbReference type="HAMAP" id="MF_00020">
    <property type="entry name" value="Acetate_kinase"/>
    <property type="match status" value="1"/>
</dbReference>
<dbReference type="PANTHER" id="PTHR21060:SF15">
    <property type="entry name" value="ACETATE KINASE-RELATED"/>
    <property type="match status" value="1"/>
</dbReference>
<comment type="catalytic activity">
    <reaction evidence="6">
        <text>acetate + ATP = acetyl phosphate + ADP</text>
        <dbReference type="Rhea" id="RHEA:11352"/>
        <dbReference type="ChEBI" id="CHEBI:22191"/>
        <dbReference type="ChEBI" id="CHEBI:30089"/>
        <dbReference type="ChEBI" id="CHEBI:30616"/>
        <dbReference type="ChEBI" id="CHEBI:456216"/>
        <dbReference type="EC" id="2.7.2.1"/>
    </reaction>
</comment>
<feature type="binding site" evidence="6">
    <location>
        <position position="382"/>
    </location>
    <ligand>
        <name>Mg(2+)</name>
        <dbReference type="ChEBI" id="CHEBI:18420"/>
    </ligand>
</feature>
<keyword evidence="4 6" id="KW-0418">Kinase</keyword>
<comment type="subunit">
    <text evidence="6">Homodimer.</text>
</comment>
<dbReference type="CDD" id="cd24010">
    <property type="entry name" value="ASKHA_NBD_AcK_PK"/>
    <property type="match status" value="1"/>
</dbReference>
<dbReference type="PRINTS" id="PR00471">
    <property type="entry name" value="ACETATEKNASE"/>
</dbReference>
<feature type="active site" description="Proton donor/acceptor" evidence="6">
    <location>
        <position position="148"/>
    </location>
</feature>
<dbReference type="UniPathway" id="UPA00340">
    <property type="reaction ID" value="UER00458"/>
</dbReference>
<evidence type="ECO:0000256" key="1">
    <source>
        <dbReference type="ARBA" id="ARBA00008748"/>
    </source>
</evidence>
<dbReference type="RefSeq" id="WP_148109041.1">
    <property type="nucleotide sequence ID" value="NZ_CP060720.1"/>
</dbReference>
<evidence type="ECO:0000256" key="5">
    <source>
        <dbReference type="ARBA" id="ARBA00022840"/>
    </source>
</evidence>
<keyword evidence="9" id="KW-1185">Reference proteome</keyword>
<dbReference type="InterPro" id="IPR000890">
    <property type="entry name" value="Aliphatic_acid_kin_short-chain"/>
</dbReference>
<keyword evidence="2 6" id="KW-0808">Transferase</keyword>
<evidence type="ECO:0000313" key="8">
    <source>
        <dbReference type="EMBL" id="RSU12720.1"/>
    </source>
</evidence>